<dbReference type="PANTHER" id="PTHR39426">
    <property type="entry name" value="HOMOLOGY TO DEATH-ON-CURING PROTEIN OF PHAGE P1"/>
    <property type="match status" value="1"/>
</dbReference>
<dbReference type="InterPro" id="IPR003812">
    <property type="entry name" value="Fido"/>
</dbReference>
<dbReference type="Gene3D" id="1.20.120.1870">
    <property type="entry name" value="Fic/DOC protein, Fido domain"/>
    <property type="match status" value="1"/>
</dbReference>
<dbReference type="AlphaFoldDB" id="A0AAC9B2B2"/>
<dbReference type="SUPFAM" id="SSF140931">
    <property type="entry name" value="Fic-like"/>
    <property type="match status" value="1"/>
</dbReference>
<dbReference type="InterPro" id="IPR053737">
    <property type="entry name" value="Type_II_TA_Toxin"/>
</dbReference>
<dbReference type="InterPro" id="IPR036597">
    <property type="entry name" value="Fido-like_dom_sf"/>
</dbReference>
<dbReference type="NCBIfam" id="TIGR01550">
    <property type="entry name" value="DOC_P1"/>
    <property type="match status" value="1"/>
</dbReference>
<evidence type="ECO:0000313" key="5">
    <source>
        <dbReference type="Proteomes" id="UP000076405"/>
    </source>
</evidence>
<evidence type="ECO:0000259" key="1">
    <source>
        <dbReference type="PROSITE" id="PS51459"/>
    </source>
</evidence>
<sequence length="137" mass="15519">MTKIKYLSKSDLIEINKYAVQMTGGTNFGVQSYEALDVIANQPGQIVFGHELYPTIWLKAAFILQKITKKHVFVDGNKRTALFAALRFLNDNNYVVKDDSVINNSGSLVLAVTNSSDDEKTMQEIAHWLKINHYHKD</sequence>
<dbReference type="Pfam" id="PF02661">
    <property type="entry name" value="Fic"/>
    <property type="match status" value="1"/>
</dbReference>
<gene>
    <name evidence="2" type="ORF">ADU70_1458</name>
    <name evidence="3" type="ORF">ADU72_1238</name>
</gene>
<dbReference type="GO" id="GO:0016301">
    <property type="term" value="F:kinase activity"/>
    <property type="evidence" value="ECO:0007669"/>
    <property type="project" value="InterPro"/>
</dbReference>
<accession>A0AAC9B2B2</accession>
<reference evidence="4 5" key="1">
    <citation type="journal article" date="2016" name="PLoS ONE">
        <title>The Identification of Novel Diagnostic Marker Genes for the Detection of Beer Spoiling Pediococcus damnosus Strains Using the BlAst Diagnostic Gene findEr.</title>
        <authorList>
            <person name="Behr J."/>
            <person name="Geissler A.J."/>
            <person name="Schmid J."/>
            <person name="Zehe A."/>
            <person name="Vogel R.F."/>
        </authorList>
    </citation>
    <scope>NUCLEOTIDE SEQUENCE [LARGE SCALE GENOMIC DNA]</scope>
    <source>
        <strain evidence="2 5">TMW 2.1533</strain>
        <strain evidence="3 4">TMW 2.1535</strain>
    </source>
</reference>
<dbReference type="InterPro" id="IPR006440">
    <property type="entry name" value="Doc"/>
</dbReference>
<dbReference type="PROSITE" id="PS51459">
    <property type="entry name" value="FIDO"/>
    <property type="match status" value="1"/>
</dbReference>
<keyword evidence="4" id="KW-1185">Reference proteome</keyword>
<evidence type="ECO:0000313" key="2">
    <source>
        <dbReference type="EMBL" id="AMV62942.1"/>
    </source>
</evidence>
<organism evidence="2 5">
    <name type="scientific">Pediococcus damnosus</name>
    <dbReference type="NCBI Taxonomy" id="51663"/>
    <lineage>
        <taxon>Bacteria</taxon>
        <taxon>Bacillati</taxon>
        <taxon>Bacillota</taxon>
        <taxon>Bacilli</taxon>
        <taxon>Lactobacillales</taxon>
        <taxon>Lactobacillaceae</taxon>
        <taxon>Pediococcus</taxon>
    </lineage>
</organism>
<dbReference type="EMBL" id="CP012275">
    <property type="protein sequence ID" value="AMV62942.1"/>
    <property type="molecule type" value="Genomic_DNA"/>
</dbReference>
<dbReference type="PANTHER" id="PTHR39426:SF1">
    <property type="entry name" value="HOMOLOGY TO DEATH-ON-CURING PROTEIN OF PHAGE P1"/>
    <property type="match status" value="1"/>
</dbReference>
<name>A0AAC9B2B2_9LACO</name>
<dbReference type="EMBL" id="CP012288">
    <property type="protein sequence ID" value="AMV67171.1"/>
    <property type="molecule type" value="Genomic_DNA"/>
</dbReference>
<protein>
    <submittedName>
        <fullName evidence="2">Death on curing protein, Doc toxin</fullName>
    </submittedName>
</protein>
<evidence type="ECO:0000313" key="3">
    <source>
        <dbReference type="EMBL" id="AMV67171.1"/>
    </source>
</evidence>
<evidence type="ECO:0000313" key="4">
    <source>
        <dbReference type="Proteomes" id="UP000076244"/>
    </source>
</evidence>
<dbReference type="KEGG" id="pdm:ADU72_1238"/>
<dbReference type="Proteomes" id="UP000076405">
    <property type="component" value="Chromosome"/>
</dbReference>
<dbReference type="Proteomes" id="UP000076244">
    <property type="component" value="Chromosome"/>
</dbReference>
<proteinExistence type="predicted"/>
<feature type="domain" description="Fido" evidence="1">
    <location>
        <begin position="7"/>
        <end position="131"/>
    </location>
</feature>